<evidence type="ECO:0000313" key="6">
    <source>
        <dbReference type="Proteomes" id="UP001497482"/>
    </source>
</evidence>
<dbReference type="SUPFAM" id="SSF56436">
    <property type="entry name" value="C-type lectin-like"/>
    <property type="match status" value="1"/>
</dbReference>
<evidence type="ECO:0000259" key="4">
    <source>
        <dbReference type="PROSITE" id="PS50041"/>
    </source>
</evidence>
<feature type="domain" description="C-type lectin" evidence="4">
    <location>
        <begin position="119"/>
        <end position="229"/>
    </location>
</feature>
<keyword evidence="3" id="KW-0472">Membrane</keyword>
<dbReference type="Proteomes" id="UP001497482">
    <property type="component" value="Chromosome 7"/>
</dbReference>
<keyword evidence="3" id="KW-0812">Transmembrane</keyword>
<keyword evidence="3" id="KW-1133">Transmembrane helix</keyword>
<gene>
    <name evidence="5" type="ORF">KC01_LOCUS37452</name>
</gene>
<evidence type="ECO:0000313" key="5">
    <source>
        <dbReference type="EMBL" id="CAL1610944.1"/>
    </source>
</evidence>
<dbReference type="Gene3D" id="3.10.100.10">
    <property type="entry name" value="Mannose-Binding Protein A, subunit A"/>
    <property type="match status" value="1"/>
</dbReference>
<dbReference type="PANTHER" id="PTHR45710:SF26">
    <property type="entry name" value="RH26557P"/>
    <property type="match status" value="1"/>
</dbReference>
<name>A0AAV2MCC7_KNICA</name>
<dbReference type="EMBL" id="OZ035829">
    <property type="protein sequence ID" value="CAL1610944.1"/>
    <property type="molecule type" value="Genomic_DNA"/>
</dbReference>
<dbReference type="AlphaFoldDB" id="A0AAV2MCC7"/>
<reference evidence="5 6" key="1">
    <citation type="submission" date="2024-04" db="EMBL/GenBank/DDBJ databases">
        <authorList>
            <person name="Waldvogel A.-M."/>
            <person name="Schoenle A."/>
        </authorList>
    </citation>
    <scope>NUCLEOTIDE SEQUENCE [LARGE SCALE GENOMIC DNA]</scope>
</reference>
<feature type="transmembrane region" description="Helical" evidence="3">
    <location>
        <begin position="67"/>
        <end position="87"/>
    </location>
</feature>
<dbReference type="GO" id="GO:0005886">
    <property type="term" value="C:plasma membrane"/>
    <property type="evidence" value="ECO:0007669"/>
    <property type="project" value="UniProtKB-SubCell"/>
</dbReference>
<keyword evidence="6" id="KW-1185">Reference proteome</keyword>
<dbReference type="PROSITE" id="PS50041">
    <property type="entry name" value="C_TYPE_LECTIN_2"/>
    <property type="match status" value="1"/>
</dbReference>
<evidence type="ECO:0000256" key="3">
    <source>
        <dbReference type="SAM" id="Phobius"/>
    </source>
</evidence>
<evidence type="ECO:0000256" key="2">
    <source>
        <dbReference type="SAM" id="MobiDB-lite"/>
    </source>
</evidence>
<sequence length="237" mass="26311">MELEKISKEPKRPDPTGEGTSGAQGKTKDEEEGDIYSSLQSPSEDQYVDTRRLSRPSKTKSGLWRKACFVLGAMCVILILIIVILIIKQKNEACEVEAPILAPAAICSRCPCPEGWVKSGQRCFLFSTGRKSWAESQDFCEQEGGSLAVITDATEQNFLMQEATLPYWIGLSLKNQVWAWVDGQKLRTNSFWLDSGVEAGDCAVLNGKSPNAKSWSKKDCTHQIYYICQKPSFLNSA</sequence>
<dbReference type="InterPro" id="IPR050828">
    <property type="entry name" value="C-type_lectin/matrix_domain"/>
</dbReference>
<dbReference type="InterPro" id="IPR001304">
    <property type="entry name" value="C-type_lectin-like"/>
</dbReference>
<organism evidence="5 6">
    <name type="scientific">Knipowitschia caucasica</name>
    <name type="common">Caucasian dwarf goby</name>
    <name type="synonym">Pomatoschistus caucasicus</name>
    <dbReference type="NCBI Taxonomy" id="637954"/>
    <lineage>
        <taxon>Eukaryota</taxon>
        <taxon>Metazoa</taxon>
        <taxon>Chordata</taxon>
        <taxon>Craniata</taxon>
        <taxon>Vertebrata</taxon>
        <taxon>Euteleostomi</taxon>
        <taxon>Actinopterygii</taxon>
        <taxon>Neopterygii</taxon>
        <taxon>Teleostei</taxon>
        <taxon>Neoteleostei</taxon>
        <taxon>Acanthomorphata</taxon>
        <taxon>Gobiaria</taxon>
        <taxon>Gobiiformes</taxon>
        <taxon>Gobioidei</taxon>
        <taxon>Gobiidae</taxon>
        <taxon>Gobiinae</taxon>
        <taxon>Knipowitschia</taxon>
    </lineage>
</organism>
<comment type="subcellular location">
    <subcellularLocation>
        <location evidence="1">Cell membrane</location>
        <topology evidence="1">Single-pass type II membrane protein</topology>
    </subcellularLocation>
</comment>
<protein>
    <recommendedName>
        <fullName evidence="4">C-type lectin domain-containing protein</fullName>
    </recommendedName>
</protein>
<feature type="compositionally biased region" description="Basic and acidic residues" evidence="2">
    <location>
        <begin position="1"/>
        <end position="15"/>
    </location>
</feature>
<feature type="region of interest" description="Disordered" evidence="2">
    <location>
        <begin position="1"/>
        <end position="53"/>
    </location>
</feature>
<dbReference type="PANTHER" id="PTHR45710">
    <property type="entry name" value="C-TYPE LECTIN DOMAIN-CONTAINING PROTEIN 180"/>
    <property type="match status" value="1"/>
</dbReference>
<accession>A0AAV2MCC7</accession>
<evidence type="ECO:0000256" key="1">
    <source>
        <dbReference type="ARBA" id="ARBA00004401"/>
    </source>
</evidence>
<dbReference type="SMART" id="SM00034">
    <property type="entry name" value="CLECT"/>
    <property type="match status" value="1"/>
</dbReference>
<dbReference type="InterPro" id="IPR016187">
    <property type="entry name" value="CTDL_fold"/>
</dbReference>
<dbReference type="InterPro" id="IPR016186">
    <property type="entry name" value="C-type_lectin-like/link_sf"/>
</dbReference>
<proteinExistence type="predicted"/>
<dbReference type="Pfam" id="PF00059">
    <property type="entry name" value="Lectin_C"/>
    <property type="match status" value="1"/>
</dbReference>